<sequence length="537" mass="60700">MEGDEHVPKEHLELLSTVLSNSDADQSKGEKEDEADDSWSEEEKDRFFAALSSHSPLRPDLIAECVGSKNISQVCVYLAVLEKASENSQTESLRTALDIAMEVSDDWLEVEEDQAKFFRDLELAWIPDADEGDEALDFSNERQEALKALSFPHLKAMDRLLQDGHNPTESIPPIAPPSAAESRNELELASDLTPAERRRLQKRLYMRRKRAEASGRQFDADTLKLQRGRPKKASETDNAADGDDALIVPPNEVAGDLSGSDSEDSENEEGDSQDNDGRRKRKRKRGKTKEQQAIETFNRLGIDSMTLVNENVNLFHLGSLCRLLKLYRDAYSPSTVSSLSFSVIRLLTVILTDFVTQVLHRSILLREQELQLKAQSKVWHLEDDDVKDLCTDNIEKALVMLGYATSKKEALEHLSASDGLDNDEIPEDGSNDEVGSASELDAPVQDDFPMLPERDTPLDLHPPTIRLKEDMLLQTSTDSQEVPREWLLPIKTDDEMLEQELKEEEALNKQDEVRERDHQQELWADYHAQIAAFRRKG</sequence>
<proteinExistence type="predicted"/>
<protein>
    <submittedName>
        <fullName evidence="2">Uncharacterized protein</fullName>
    </submittedName>
</protein>
<organism evidence="2 3">
    <name type="scientific">Collybiopsis confluens</name>
    <dbReference type="NCBI Taxonomy" id="2823264"/>
    <lineage>
        <taxon>Eukaryota</taxon>
        <taxon>Fungi</taxon>
        <taxon>Dikarya</taxon>
        <taxon>Basidiomycota</taxon>
        <taxon>Agaricomycotina</taxon>
        <taxon>Agaricomycetes</taxon>
        <taxon>Agaricomycetidae</taxon>
        <taxon>Agaricales</taxon>
        <taxon>Marasmiineae</taxon>
        <taxon>Omphalotaceae</taxon>
        <taxon>Collybiopsis</taxon>
    </lineage>
</organism>
<dbReference type="EMBL" id="JAACJN010000038">
    <property type="protein sequence ID" value="KAF5385656.1"/>
    <property type="molecule type" value="Genomic_DNA"/>
</dbReference>
<dbReference type="GO" id="GO:0000500">
    <property type="term" value="C:RNA polymerase I upstream activating factor complex"/>
    <property type="evidence" value="ECO:0007669"/>
    <property type="project" value="InterPro"/>
</dbReference>
<feature type="compositionally biased region" description="Basic and acidic residues" evidence="1">
    <location>
        <begin position="1"/>
        <end position="13"/>
    </location>
</feature>
<dbReference type="OrthoDB" id="2240312at2759"/>
<gene>
    <name evidence="2" type="ORF">D9757_005462</name>
</gene>
<dbReference type="Proteomes" id="UP000518752">
    <property type="component" value="Unassembled WGS sequence"/>
</dbReference>
<accession>A0A8H5M9P2</accession>
<evidence type="ECO:0000313" key="2">
    <source>
        <dbReference type="EMBL" id="KAF5385656.1"/>
    </source>
</evidence>
<evidence type="ECO:0000256" key="1">
    <source>
        <dbReference type="SAM" id="MobiDB-lite"/>
    </source>
</evidence>
<name>A0A8H5M9P2_9AGAR</name>
<dbReference type="PANTHER" id="PTHR28079">
    <property type="entry name" value="RNA POLYMERASE I-SPECIFIC TRANSCRIPTION INITIATION FACTOR RRN5"/>
    <property type="match status" value="1"/>
</dbReference>
<feature type="compositionally biased region" description="Acidic residues" evidence="1">
    <location>
        <begin position="420"/>
        <end position="431"/>
    </location>
</feature>
<feature type="region of interest" description="Disordered" evidence="1">
    <location>
        <begin position="416"/>
        <end position="437"/>
    </location>
</feature>
<dbReference type="AlphaFoldDB" id="A0A8H5M9P2"/>
<comment type="caution">
    <text evidence="2">The sequence shown here is derived from an EMBL/GenBank/DDBJ whole genome shotgun (WGS) entry which is preliminary data.</text>
</comment>
<evidence type="ECO:0000313" key="3">
    <source>
        <dbReference type="Proteomes" id="UP000518752"/>
    </source>
</evidence>
<feature type="region of interest" description="Disordered" evidence="1">
    <location>
        <begin position="1"/>
        <end position="43"/>
    </location>
</feature>
<dbReference type="InterPro" id="IPR001005">
    <property type="entry name" value="SANT/Myb"/>
</dbReference>
<dbReference type="GO" id="GO:0006361">
    <property type="term" value="P:transcription initiation at RNA polymerase I promoter"/>
    <property type="evidence" value="ECO:0007669"/>
    <property type="project" value="TreeGrafter"/>
</dbReference>
<dbReference type="GO" id="GO:0000182">
    <property type="term" value="F:rDNA binding"/>
    <property type="evidence" value="ECO:0007669"/>
    <property type="project" value="TreeGrafter"/>
</dbReference>
<keyword evidence="3" id="KW-1185">Reference proteome</keyword>
<feature type="compositionally biased region" description="Low complexity" evidence="1">
    <location>
        <begin position="169"/>
        <end position="181"/>
    </location>
</feature>
<feature type="compositionally biased region" description="Basic residues" evidence="1">
    <location>
        <begin position="278"/>
        <end position="287"/>
    </location>
</feature>
<feature type="region of interest" description="Disordered" evidence="1">
    <location>
        <begin position="208"/>
        <end position="290"/>
    </location>
</feature>
<dbReference type="InterPro" id="IPR039601">
    <property type="entry name" value="Rrn5"/>
</dbReference>
<reference evidence="2 3" key="1">
    <citation type="journal article" date="2020" name="ISME J.">
        <title>Uncovering the hidden diversity of litter-decomposition mechanisms in mushroom-forming fungi.</title>
        <authorList>
            <person name="Floudas D."/>
            <person name="Bentzer J."/>
            <person name="Ahren D."/>
            <person name="Johansson T."/>
            <person name="Persson P."/>
            <person name="Tunlid A."/>
        </authorList>
    </citation>
    <scope>NUCLEOTIDE SEQUENCE [LARGE SCALE GENOMIC DNA]</scope>
    <source>
        <strain evidence="2 3">CBS 406.79</strain>
    </source>
</reference>
<dbReference type="GO" id="GO:0001181">
    <property type="term" value="F:RNA polymerase I general transcription initiation factor activity"/>
    <property type="evidence" value="ECO:0007669"/>
    <property type="project" value="TreeGrafter"/>
</dbReference>
<feature type="compositionally biased region" description="Acidic residues" evidence="1">
    <location>
        <begin position="261"/>
        <end position="274"/>
    </location>
</feature>
<dbReference type="GO" id="GO:0042790">
    <property type="term" value="P:nucleolar large rRNA transcription by RNA polymerase I"/>
    <property type="evidence" value="ECO:0007669"/>
    <property type="project" value="InterPro"/>
</dbReference>
<dbReference type="PANTHER" id="PTHR28079:SF1">
    <property type="entry name" value="RNA POLYMERASE I-SPECIFIC TRANSCRIPTION INITIATION FACTOR RRN5"/>
    <property type="match status" value="1"/>
</dbReference>
<feature type="region of interest" description="Disordered" evidence="1">
    <location>
        <begin position="163"/>
        <end position="195"/>
    </location>
</feature>
<dbReference type="CDD" id="cd00167">
    <property type="entry name" value="SANT"/>
    <property type="match status" value="1"/>
</dbReference>
<feature type="region of interest" description="Disordered" evidence="1">
    <location>
        <begin position="443"/>
        <end position="462"/>
    </location>
</feature>